<protein>
    <submittedName>
        <fullName evidence="1">Uncharacterized protein</fullName>
    </submittedName>
</protein>
<name>A0AAV4BW22_9GAST</name>
<proteinExistence type="predicted"/>
<organism evidence="1 2">
    <name type="scientific">Plakobranchus ocellatus</name>
    <dbReference type="NCBI Taxonomy" id="259542"/>
    <lineage>
        <taxon>Eukaryota</taxon>
        <taxon>Metazoa</taxon>
        <taxon>Spiralia</taxon>
        <taxon>Lophotrochozoa</taxon>
        <taxon>Mollusca</taxon>
        <taxon>Gastropoda</taxon>
        <taxon>Heterobranchia</taxon>
        <taxon>Euthyneura</taxon>
        <taxon>Panpulmonata</taxon>
        <taxon>Sacoglossa</taxon>
        <taxon>Placobranchoidea</taxon>
        <taxon>Plakobranchidae</taxon>
        <taxon>Plakobranchus</taxon>
    </lineage>
</organism>
<dbReference type="AlphaFoldDB" id="A0AAV4BW22"/>
<evidence type="ECO:0000313" key="1">
    <source>
        <dbReference type="EMBL" id="GFO23540.1"/>
    </source>
</evidence>
<gene>
    <name evidence="1" type="ORF">PoB_005004500</name>
</gene>
<dbReference type="EMBL" id="BLXT01005511">
    <property type="protein sequence ID" value="GFO23540.1"/>
    <property type="molecule type" value="Genomic_DNA"/>
</dbReference>
<sequence length="86" mass="9660">MKLILGSGVSNCPRWVRTDEAMSLEKPVLSIRSEYTCTGALVAEWITNTPRDLQGLFYRGFASRSGALALRRAYKPEITLLWTSHT</sequence>
<dbReference type="Proteomes" id="UP000735302">
    <property type="component" value="Unassembled WGS sequence"/>
</dbReference>
<comment type="caution">
    <text evidence="1">The sequence shown here is derived from an EMBL/GenBank/DDBJ whole genome shotgun (WGS) entry which is preliminary data.</text>
</comment>
<keyword evidence="2" id="KW-1185">Reference proteome</keyword>
<evidence type="ECO:0000313" key="2">
    <source>
        <dbReference type="Proteomes" id="UP000735302"/>
    </source>
</evidence>
<accession>A0AAV4BW22</accession>
<reference evidence="1 2" key="1">
    <citation type="journal article" date="2021" name="Elife">
        <title>Chloroplast acquisition without the gene transfer in kleptoplastic sea slugs, Plakobranchus ocellatus.</title>
        <authorList>
            <person name="Maeda T."/>
            <person name="Takahashi S."/>
            <person name="Yoshida T."/>
            <person name="Shimamura S."/>
            <person name="Takaki Y."/>
            <person name="Nagai Y."/>
            <person name="Toyoda A."/>
            <person name="Suzuki Y."/>
            <person name="Arimoto A."/>
            <person name="Ishii H."/>
            <person name="Satoh N."/>
            <person name="Nishiyama T."/>
            <person name="Hasebe M."/>
            <person name="Maruyama T."/>
            <person name="Minagawa J."/>
            <person name="Obokata J."/>
            <person name="Shigenobu S."/>
        </authorList>
    </citation>
    <scope>NUCLEOTIDE SEQUENCE [LARGE SCALE GENOMIC DNA]</scope>
</reference>